<evidence type="ECO:0000259" key="4">
    <source>
        <dbReference type="Pfam" id="PF22807"/>
    </source>
</evidence>
<feature type="transmembrane region" description="Helical" evidence="2">
    <location>
        <begin position="468"/>
        <end position="491"/>
    </location>
</feature>
<evidence type="ECO:0000256" key="2">
    <source>
        <dbReference type="SAM" id="Phobius"/>
    </source>
</evidence>
<comment type="caution">
    <text evidence="5">The sequence shown here is derived from an EMBL/GenBank/DDBJ whole genome shotgun (WGS) entry which is preliminary data.</text>
</comment>
<dbReference type="InterPro" id="IPR011042">
    <property type="entry name" value="6-blade_b-propeller_TolB-like"/>
</dbReference>
<dbReference type="InterPro" id="IPR054539">
    <property type="entry name" value="Beta-prop_PDH"/>
</dbReference>
<name>A0ABY0GWH3_9PEZI</name>
<evidence type="ECO:0000256" key="1">
    <source>
        <dbReference type="SAM" id="MobiDB-lite"/>
    </source>
</evidence>
<dbReference type="EMBL" id="QJNS01000347">
    <property type="protein sequence ID" value="RYO79099.1"/>
    <property type="molecule type" value="Genomic_DNA"/>
</dbReference>
<dbReference type="Proteomes" id="UP000294003">
    <property type="component" value="Unassembled WGS sequence"/>
</dbReference>
<keyword evidence="2" id="KW-1133">Transmembrane helix</keyword>
<keyword evidence="3" id="KW-0732">Signal</keyword>
<dbReference type="Gene3D" id="2.120.10.30">
    <property type="entry name" value="TolB, C-terminal domain"/>
    <property type="match status" value="1"/>
</dbReference>
<dbReference type="PANTHER" id="PTHR47572:SF4">
    <property type="entry name" value="LACTONASE DRP35"/>
    <property type="match status" value="1"/>
</dbReference>
<keyword evidence="2" id="KW-0472">Membrane</keyword>
<dbReference type="InterPro" id="IPR011041">
    <property type="entry name" value="Quinoprot_gluc/sorb_DH_b-prop"/>
</dbReference>
<evidence type="ECO:0000313" key="6">
    <source>
        <dbReference type="Proteomes" id="UP000294003"/>
    </source>
</evidence>
<gene>
    <name evidence="5" type="ORF">DL762_008337</name>
</gene>
<feature type="region of interest" description="Disordered" evidence="1">
    <location>
        <begin position="431"/>
        <end position="451"/>
    </location>
</feature>
<dbReference type="SUPFAM" id="SSF50952">
    <property type="entry name" value="Soluble quinoprotein glucose dehydrogenase"/>
    <property type="match status" value="1"/>
</dbReference>
<dbReference type="Pfam" id="PF22807">
    <property type="entry name" value="TrAA12"/>
    <property type="match status" value="1"/>
</dbReference>
<organism evidence="5 6">
    <name type="scientific">Monosporascus cannonballus</name>
    <dbReference type="NCBI Taxonomy" id="155416"/>
    <lineage>
        <taxon>Eukaryota</taxon>
        <taxon>Fungi</taxon>
        <taxon>Dikarya</taxon>
        <taxon>Ascomycota</taxon>
        <taxon>Pezizomycotina</taxon>
        <taxon>Sordariomycetes</taxon>
        <taxon>Xylariomycetidae</taxon>
        <taxon>Xylariales</taxon>
        <taxon>Xylariales incertae sedis</taxon>
        <taxon>Monosporascus</taxon>
    </lineage>
</organism>
<feature type="domain" description="Pyrroloquinoline quinone-dependent pyranose dehydrogenase beta-propeller" evidence="4">
    <location>
        <begin position="40"/>
        <end position="423"/>
    </location>
</feature>
<keyword evidence="2" id="KW-0812">Transmembrane</keyword>
<accession>A0ABY0GWH3</accession>
<feature type="chain" id="PRO_5046681229" description="Pyrroloquinoline quinone-dependent pyranose dehydrogenase beta-propeller domain-containing protein" evidence="3">
    <location>
        <begin position="22"/>
        <end position="494"/>
    </location>
</feature>
<reference evidence="5 6" key="1">
    <citation type="submission" date="2018-06" db="EMBL/GenBank/DDBJ databases">
        <title>Complete Genomes of Monosporascus.</title>
        <authorList>
            <person name="Robinson A.J."/>
            <person name="Natvig D.O."/>
        </authorList>
    </citation>
    <scope>NUCLEOTIDE SEQUENCE [LARGE SCALE GENOMIC DNA]</scope>
    <source>
        <strain evidence="5 6">CBS 609.92</strain>
    </source>
</reference>
<evidence type="ECO:0000256" key="3">
    <source>
        <dbReference type="SAM" id="SignalP"/>
    </source>
</evidence>
<proteinExistence type="predicted"/>
<dbReference type="InterPro" id="IPR051262">
    <property type="entry name" value="SMP-30/CGR1_Lactonase"/>
</dbReference>
<feature type="signal peptide" evidence="3">
    <location>
        <begin position="1"/>
        <end position="21"/>
    </location>
</feature>
<keyword evidence="6" id="KW-1185">Reference proteome</keyword>
<dbReference type="PANTHER" id="PTHR47572">
    <property type="entry name" value="LIPOPROTEIN-RELATED"/>
    <property type="match status" value="1"/>
</dbReference>
<sequence length="494" mass="51989">MTITVFNVAKAALLFLPVAVAQTPNCENALTPSYSLPVPGSGWTARLIATELTNPRGMLFDSNNNLLVVENGAGIRRLSFADGGDTCLELTQKTWVLEDERLTHGIALSNDGGTLFFSTAEEVLASSYDAGSATLTGAQHIVVNNMSDRGHVTRTLLMSQKSPGTLLVSQGSGENEDALARDVSSGISQIRAFNMSSLPGSPHSYASSGTLIGWGLRNSVGVAEEPITGGVYSVENSVDEIRRDGVDIHQDNPGEELNFHGYLNGSTESQGGNYGYPDCYALWDTSIPNPGNMEVGDQFTISTSDFLADSVCNDDHVSPRLTWPAHTAPLDIKFKPDGSEAYVSFHGSWNRDEPAGYVLSSVAFADGAPIDPPTSTTSLRSILSNADLARCPDACFRPAGLALDGQGRLFMSSDSTGEIYVLVQSEVSATDTGGLGGGAEEEPPSPTGSEAIAPRAYSANVAGGHATWVFVLTFLASFLTGFGFGIISPIIEGA</sequence>
<protein>
    <recommendedName>
        <fullName evidence="4">Pyrroloquinoline quinone-dependent pyranose dehydrogenase beta-propeller domain-containing protein</fullName>
    </recommendedName>
</protein>
<evidence type="ECO:0000313" key="5">
    <source>
        <dbReference type="EMBL" id="RYO79099.1"/>
    </source>
</evidence>